<feature type="transmembrane region" description="Helical" evidence="2">
    <location>
        <begin position="475"/>
        <end position="494"/>
    </location>
</feature>
<gene>
    <name evidence="4" type="ORF">RUM44_013052</name>
</gene>
<keyword evidence="2" id="KW-1133">Transmembrane helix</keyword>
<feature type="transmembrane region" description="Helical" evidence="2">
    <location>
        <begin position="451"/>
        <end position="468"/>
    </location>
</feature>
<feature type="region of interest" description="Disordered" evidence="1">
    <location>
        <begin position="224"/>
        <end position="246"/>
    </location>
</feature>
<feature type="transmembrane region" description="Helical" evidence="2">
    <location>
        <begin position="329"/>
        <end position="350"/>
    </location>
</feature>
<feature type="transmembrane region" description="Helical" evidence="2">
    <location>
        <begin position="387"/>
        <end position="405"/>
    </location>
</feature>
<dbReference type="PANTHER" id="PTHR11161">
    <property type="entry name" value="O-ACYLTRANSFERASE"/>
    <property type="match status" value="1"/>
</dbReference>
<feature type="transmembrane region" description="Helical" evidence="2">
    <location>
        <begin position="583"/>
        <end position="602"/>
    </location>
</feature>
<evidence type="ECO:0000259" key="3">
    <source>
        <dbReference type="SMART" id="SM00703"/>
    </source>
</evidence>
<feature type="transmembrane region" description="Helical" evidence="2">
    <location>
        <begin position="154"/>
        <end position="177"/>
    </location>
</feature>
<proteinExistence type="predicted"/>
<feature type="domain" description="Nose resistant-to-fluoxetine protein N-terminal" evidence="3">
    <location>
        <begin position="5"/>
        <end position="140"/>
    </location>
</feature>
<dbReference type="SMART" id="SM00703">
    <property type="entry name" value="NRF"/>
    <property type="match status" value="1"/>
</dbReference>
<name>A0ABR1BD21_POLSC</name>
<evidence type="ECO:0000256" key="1">
    <source>
        <dbReference type="SAM" id="MobiDB-lite"/>
    </source>
</evidence>
<protein>
    <recommendedName>
        <fullName evidence="3">Nose resistant-to-fluoxetine protein N-terminal domain-containing protein</fullName>
    </recommendedName>
</protein>
<evidence type="ECO:0000313" key="5">
    <source>
        <dbReference type="Proteomes" id="UP001359485"/>
    </source>
</evidence>
<evidence type="ECO:0000256" key="2">
    <source>
        <dbReference type="SAM" id="Phobius"/>
    </source>
</evidence>
<feature type="transmembrane region" description="Helical" evidence="2">
    <location>
        <begin position="614"/>
        <end position="634"/>
    </location>
</feature>
<dbReference type="PANTHER" id="PTHR11161:SF72">
    <property type="entry name" value="FI21449P1"/>
    <property type="match status" value="1"/>
</dbReference>
<dbReference type="InterPro" id="IPR006621">
    <property type="entry name" value="Nose-resist-to-fluoxetine_N"/>
</dbReference>
<feature type="transmembrane region" description="Helical" evidence="2">
    <location>
        <begin position="290"/>
        <end position="309"/>
    </location>
</feature>
<reference evidence="4 5" key="1">
    <citation type="submission" date="2023-09" db="EMBL/GenBank/DDBJ databases">
        <title>Genomes of two closely related lineages of the louse Polyplax serrata with different host specificities.</title>
        <authorList>
            <person name="Martinu J."/>
            <person name="Tarabai H."/>
            <person name="Stefka J."/>
            <person name="Hypsa V."/>
        </authorList>
    </citation>
    <scope>NUCLEOTIDE SEQUENCE [LARGE SCALE GENOMIC DNA]</scope>
    <source>
        <strain evidence="4">98ZLc_SE</strain>
    </source>
</reference>
<organism evidence="4 5">
    <name type="scientific">Polyplax serrata</name>
    <name type="common">Common mouse louse</name>
    <dbReference type="NCBI Taxonomy" id="468196"/>
    <lineage>
        <taxon>Eukaryota</taxon>
        <taxon>Metazoa</taxon>
        <taxon>Ecdysozoa</taxon>
        <taxon>Arthropoda</taxon>
        <taxon>Hexapoda</taxon>
        <taxon>Insecta</taxon>
        <taxon>Pterygota</taxon>
        <taxon>Neoptera</taxon>
        <taxon>Paraneoptera</taxon>
        <taxon>Psocodea</taxon>
        <taxon>Troctomorpha</taxon>
        <taxon>Phthiraptera</taxon>
        <taxon>Anoplura</taxon>
        <taxon>Polyplacidae</taxon>
        <taxon>Polyplax</taxon>
    </lineage>
</organism>
<feature type="transmembrane region" description="Helical" evidence="2">
    <location>
        <begin position="543"/>
        <end position="563"/>
    </location>
</feature>
<sequence>MNCFSADKKLFLPIRYHEYTISDASGRYTHGFFWGNNYWAGSEALCKNIGLKRKHYSSNGFVGDEDFDVSVEDQDAPFALGFYKIKAQIQLPRHLEMKKTILIGVCAPYSCSDGDIRTIFNMSLPYESNNTPEVKILDVRTPHNVYYFWKDQTFWILFGVSSVVVALLTAGTAYDVFREKRYRKVYQSRLAFAENYIGNEGDKRGLECVLTCTSRDTTQRDLNKSNNIESKLDGHSNAVDTPDGTSVASDSHSELWQAVLLSFSIKKNLKTICDQTVNVDTIPIIHGLKALSMAWVILGHTCIVIFKYSDNMEFRTAVEKEFLFQTVTNGTFSVDTFFFLSGLLVSFLYFRTTAKIDVNRITGAKGITSNILQFCGLIGYRYGRLTAPYLFVLGVVQVSMKSFYYNSVFDAPTLDHENCPNYWWRNALYINTLFPVNEMCMLWSWYLSDDTQFYILGLIILILAISHIKIAASLVLTFLCCSWITTAYIAYTNHHLPSEDDPLALFDKIYDKPWTRLGPYLIGMAVGWILFKTNCRIKMNRIVLVTGWLLSVTAMLTLVYGLYEAKLDLLTSSAYSSLSHSTWAMGLAWVVVACSTGHGGIVNKILSSSILYPFSRVTYCAYLVHPLVIRYMIINLDSPLHINKEIVLVLFFGQMVASYILSFIISLAFEAPVVSLLKIISPTKSGRSLS</sequence>
<accession>A0ABR1BD21</accession>
<keyword evidence="5" id="KW-1185">Reference proteome</keyword>
<dbReference type="Pfam" id="PF20146">
    <property type="entry name" value="NRF"/>
    <property type="match status" value="1"/>
</dbReference>
<keyword evidence="2" id="KW-0472">Membrane</keyword>
<dbReference type="InterPro" id="IPR052728">
    <property type="entry name" value="O2_lipid_transport_reg"/>
</dbReference>
<feature type="transmembrane region" description="Helical" evidence="2">
    <location>
        <begin position="646"/>
        <end position="669"/>
    </location>
</feature>
<feature type="transmembrane region" description="Helical" evidence="2">
    <location>
        <begin position="514"/>
        <end position="531"/>
    </location>
</feature>
<dbReference type="Proteomes" id="UP001359485">
    <property type="component" value="Unassembled WGS sequence"/>
</dbReference>
<comment type="caution">
    <text evidence="4">The sequence shown here is derived from an EMBL/GenBank/DDBJ whole genome shotgun (WGS) entry which is preliminary data.</text>
</comment>
<dbReference type="EMBL" id="JAWJWF010000001">
    <property type="protein sequence ID" value="KAK6641343.1"/>
    <property type="molecule type" value="Genomic_DNA"/>
</dbReference>
<dbReference type="Pfam" id="PF01757">
    <property type="entry name" value="Acyl_transf_3"/>
    <property type="match status" value="1"/>
</dbReference>
<keyword evidence="2" id="KW-0812">Transmembrane</keyword>
<dbReference type="InterPro" id="IPR002656">
    <property type="entry name" value="Acyl_transf_3_dom"/>
</dbReference>
<evidence type="ECO:0000313" key="4">
    <source>
        <dbReference type="EMBL" id="KAK6641343.1"/>
    </source>
</evidence>